<dbReference type="EMBL" id="JAHWDP010000004">
    <property type="protein sequence ID" value="MBW2938586.1"/>
    <property type="molecule type" value="Genomic_DNA"/>
</dbReference>
<proteinExistence type="predicted"/>
<dbReference type="Proteomes" id="UP001138686">
    <property type="component" value="Unassembled WGS sequence"/>
</dbReference>
<dbReference type="AlphaFoldDB" id="A0A9X1FQ66"/>
<evidence type="ECO:0000313" key="2">
    <source>
        <dbReference type="EMBL" id="MBW2938586.1"/>
    </source>
</evidence>
<reference evidence="2" key="1">
    <citation type="submission" date="2021-07" db="EMBL/GenBank/DDBJ databases">
        <title>Aureisphaera sp. CAU 1614 isolated from sea sediment.</title>
        <authorList>
            <person name="Kim W."/>
        </authorList>
    </citation>
    <scope>NUCLEOTIDE SEQUENCE</scope>
    <source>
        <strain evidence="2">CAU 1614</strain>
    </source>
</reference>
<organism evidence="2 3">
    <name type="scientific">Halomarinibacterium sedimenti</name>
    <dbReference type="NCBI Taxonomy" id="2857106"/>
    <lineage>
        <taxon>Bacteria</taxon>
        <taxon>Pseudomonadati</taxon>
        <taxon>Bacteroidota</taxon>
        <taxon>Flavobacteriia</taxon>
        <taxon>Flavobacteriales</taxon>
        <taxon>Flavobacteriaceae</taxon>
        <taxon>Halomarinibacterium</taxon>
    </lineage>
</organism>
<gene>
    <name evidence="2" type="ORF">KXJ69_10740</name>
</gene>
<evidence type="ECO:0000313" key="3">
    <source>
        <dbReference type="Proteomes" id="UP001138686"/>
    </source>
</evidence>
<sequence>MQDSKTILLFFLVGVISFSLYSQDIIKDSIVDTKYREDQFYAGVTYNLITKTPSGFNFKGVSGGIHFGFLRDMPINEQRNIAVAIGLGLSFDQYGQNLFIGEDTSENTIFSILDDSVDYTSNIFRTASIELPFEIRWRTSTPTVYKFWRVYAGVKPGYVYWYRSQFKQTNNTVSQTKIPEFQKLSLGATLAFGYGTFNFYANYSILPFFKDATLEDTNETISFNPLKIGIIFYIL</sequence>
<dbReference type="Pfam" id="PF13568">
    <property type="entry name" value="OMP_b-brl_2"/>
    <property type="match status" value="1"/>
</dbReference>
<comment type="caution">
    <text evidence="2">The sequence shown here is derived from an EMBL/GenBank/DDBJ whole genome shotgun (WGS) entry which is preliminary data.</text>
</comment>
<feature type="domain" description="Outer membrane protein beta-barrel" evidence="1">
    <location>
        <begin position="34"/>
        <end position="203"/>
    </location>
</feature>
<protein>
    <submittedName>
        <fullName evidence="2">PorT family protein</fullName>
    </submittedName>
</protein>
<accession>A0A9X1FQ66</accession>
<keyword evidence="3" id="KW-1185">Reference proteome</keyword>
<dbReference type="InterPro" id="IPR025665">
    <property type="entry name" value="Beta-barrel_OMP_2"/>
</dbReference>
<name>A0A9X1FQ66_9FLAO</name>
<dbReference type="RefSeq" id="WP_219053113.1">
    <property type="nucleotide sequence ID" value="NZ_JAHWDP010000004.1"/>
</dbReference>
<evidence type="ECO:0000259" key="1">
    <source>
        <dbReference type="Pfam" id="PF13568"/>
    </source>
</evidence>